<sequence length="411" mass="44666">MTMVLGASAAHGLDNNWTVMVTGMKDGNGCMKATSVEDIGSNIVTSTPTCLSATQMCADDYECTTAQSLKPASFTGCTFDESTAAATSVVGVLMDGLCYTNFVVEQKNFNGAPGLAPDKVHVRSEAHLHTRACLVVSYCAKTGFYLLTRPSSTADYAFAAQMDSSSAEKVFDFLIEARHPCGTTTTTTTGQTALEQLDPEALLKELVSPTGAWKGWSSQLHHHDRVLGQALGAFLQYQQPEAIIDMGCGLGFYVSLLRARGLSCDGFDGHADTERLTEGMCYHADFADPELPGKIAEKGYDWCVCLEVFEHVPKSLEGQLVHLETLPGDQVDCLLAGARKGLVLSVATPGQGGLGHVNEQPHEYVVELLENRGLVLDEKSHLRLRQYCELPWFRQNLLVFRRPTENDTAER</sequence>
<proteinExistence type="predicted"/>
<protein>
    <recommendedName>
        <fullName evidence="3">Methyltransferase domain-containing protein</fullName>
    </recommendedName>
</protein>
<dbReference type="Proteomes" id="UP001178507">
    <property type="component" value="Unassembled WGS sequence"/>
</dbReference>
<dbReference type="AlphaFoldDB" id="A0AA36NAV1"/>
<organism evidence="1 2">
    <name type="scientific">Effrenium voratum</name>
    <dbReference type="NCBI Taxonomy" id="2562239"/>
    <lineage>
        <taxon>Eukaryota</taxon>
        <taxon>Sar</taxon>
        <taxon>Alveolata</taxon>
        <taxon>Dinophyceae</taxon>
        <taxon>Suessiales</taxon>
        <taxon>Symbiodiniaceae</taxon>
        <taxon>Effrenium</taxon>
    </lineage>
</organism>
<reference evidence="1" key="1">
    <citation type="submission" date="2023-08" db="EMBL/GenBank/DDBJ databases">
        <authorList>
            <person name="Chen Y."/>
            <person name="Shah S."/>
            <person name="Dougan E. K."/>
            <person name="Thang M."/>
            <person name="Chan C."/>
        </authorList>
    </citation>
    <scope>NUCLEOTIDE SEQUENCE</scope>
</reference>
<name>A0AA36NAV1_9DINO</name>
<keyword evidence="2" id="KW-1185">Reference proteome</keyword>
<dbReference type="EMBL" id="CAUJNA010003204">
    <property type="protein sequence ID" value="CAJ1395603.1"/>
    <property type="molecule type" value="Genomic_DNA"/>
</dbReference>
<comment type="caution">
    <text evidence="1">The sequence shown here is derived from an EMBL/GenBank/DDBJ whole genome shotgun (WGS) entry which is preliminary data.</text>
</comment>
<gene>
    <name evidence="1" type="ORF">EVOR1521_LOCUS20002</name>
</gene>
<accession>A0AA36NAV1</accession>
<evidence type="ECO:0000313" key="2">
    <source>
        <dbReference type="Proteomes" id="UP001178507"/>
    </source>
</evidence>
<dbReference type="Pfam" id="PF13489">
    <property type="entry name" value="Methyltransf_23"/>
    <property type="match status" value="1"/>
</dbReference>
<dbReference type="SUPFAM" id="SSF53335">
    <property type="entry name" value="S-adenosyl-L-methionine-dependent methyltransferases"/>
    <property type="match status" value="1"/>
</dbReference>
<dbReference type="Gene3D" id="3.40.50.150">
    <property type="entry name" value="Vaccinia Virus protein VP39"/>
    <property type="match status" value="1"/>
</dbReference>
<evidence type="ECO:0008006" key="3">
    <source>
        <dbReference type="Google" id="ProtNLM"/>
    </source>
</evidence>
<evidence type="ECO:0000313" key="1">
    <source>
        <dbReference type="EMBL" id="CAJ1395603.1"/>
    </source>
</evidence>
<dbReference type="InterPro" id="IPR029063">
    <property type="entry name" value="SAM-dependent_MTases_sf"/>
</dbReference>